<dbReference type="NCBIfam" id="NF002211">
    <property type="entry name" value="PRK01103.1"/>
    <property type="match status" value="1"/>
</dbReference>
<sequence>MPELPEVETTRRGIAPHITGQRIRQVTIRQPRLRWSIPEDLPCTLKGRKLLSVDRRGKYLLMAFHHGTLIIHLGMSGSLRIVDADAAIQKHDHFDLLLGNGLRLRLRDPRRFGAVLWTDQPAINHPLLADLGPEPLGDTFDGDYLFARGKVRRTAIKQLIMDSKTVVGIGNIYASESLFRAAIHPTRPSNRTSRRRYQRLAEEIRNVLEEAIAQGGTTLRDFLKEDGNPGYFALSLQVYGKSGKPCPRCGGVIRSKSIGQRSTFFCPACQR</sequence>
<dbReference type="InterPro" id="IPR012319">
    <property type="entry name" value="FPG_cat"/>
</dbReference>
<feature type="domain" description="Formamidopyrimidine-DNA glycosylase catalytic" evidence="17">
    <location>
        <begin position="2"/>
        <end position="113"/>
    </location>
</feature>
<dbReference type="Pfam" id="PF06827">
    <property type="entry name" value="zf-FPG_IleRS"/>
    <property type="match status" value="1"/>
</dbReference>
<dbReference type="InterPro" id="IPR010979">
    <property type="entry name" value="Ribosomal_uS13-like_H2TH"/>
</dbReference>
<evidence type="ECO:0000256" key="1">
    <source>
        <dbReference type="ARBA" id="ARBA00001668"/>
    </source>
</evidence>
<evidence type="ECO:0000256" key="4">
    <source>
        <dbReference type="ARBA" id="ARBA00022723"/>
    </source>
</evidence>
<dbReference type="GO" id="GO:0003684">
    <property type="term" value="F:damaged DNA binding"/>
    <property type="evidence" value="ECO:0007669"/>
    <property type="project" value="InterPro"/>
</dbReference>
<dbReference type="NCBIfam" id="TIGR00577">
    <property type="entry name" value="fpg"/>
    <property type="match status" value="1"/>
</dbReference>
<name>A0A7Z0VNL3_9GAMM</name>
<comment type="similarity">
    <text evidence="2 15">Belongs to the FPG family.</text>
</comment>
<evidence type="ECO:0000256" key="11">
    <source>
        <dbReference type="ARBA" id="ARBA00023239"/>
    </source>
</evidence>
<feature type="active site" description="Proton donor; for beta-elimination activity" evidence="15">
    <location>
        <position position="58"/>
    </location>
</feature>
<dbReference type="EC" id="3.2.2.23" evidence="15"/>
<evidence type="ECO:0000259" key="16">
    <source>
        <dbReference type="PROSITE" id="PS51066"/>
    </source>
</evidence>
<comment type="subunit">
    <text evidence="3 15">Monomer.</text>
</comment>
<dbReference type="FunFam" id="1.10.8.50:FF:000003">
    <property type="entry name" value="Formamidopyrimidine-DNA glycosylase"/>
    <property type="match status" value="1"/>
</dbReference>
<feature type="active site" description="Schiff-base intermediate with DNA" evidence="15">
    <location>
        <position position="2"/>
    </location>
</feature>
<keyword evidence="9 15" id="KW-0238">DNA-binding</keyword>
<comment type="catalytic activity">
    <reaction evidence="1 15">
        <text>Hydrolysis of DNA containing ring-opened 7-methylguanine residues, releasing 2,6-diamino-4-hydroxy-5-(N-methyl)formamidopyrimidine.</text>
        <dbReference type="EC" id="3.2.2.23"/>
    </reaction>
</comment>
<dbReference type="SMART" id="SM01232">
    <property type="entry name" value="H2TH"/>
    <property type="match status" value="1"/>
</dbReference>
<dbReference type="Pfam" id="PF06831">
    <property type="entry name" value="H2TH"/>
    <property type="match status" value="1"/>
</dbReference>
<keyword evidence="5 15" id="KW-0227">DNA damage</keyword>
<evidence type="ECO:0000256" key="7">
    <source>
        <dbReference type="ARBA" id="ARBA00022801"/>
    </source>
</evidence>
<keyword evidence="10 15" id="KW-0234">DNA repair</keyword>
<comment type="catalytic activity">
    <reaction evidence="14 15">
        <text>2'-deoxyribonucleotide-(2'-deoxyribose 5'-phosphate)-2'-deoxyribonucleotide-DNA = a 3'-end 2'-deoxyribonucleotide-(2,3-dehydro-2,3-deoxyribose 5'-phosphate)-DNA + a 5'-end 5'-phospho-2'-deoxyribonucleoside-DNA + H(+)</text>
        <dbReference type="Rhea" id="RHEA:66592"/>
        <dbReference type="Rhea" id="RHEA-COMP:13180"/>
        <dbReference type="Rhea" id="RHEA-COMP:16897"/>
        <dbReference type="Rhea" id="RHEA-COMP:17067"/>
        <dbReference type="ChEBI" id="CHEBI:15378"/>
        <dbReference type="ChEBI" id="CHEBI:136412"/>
        <dbReference type="ChEBI" id="CHEBI:157695"/>
        <dbReference type="ChEBI" id="CHEBI:167181"/>
        <dbReference type="EC" id="4.2.99.18"/>
    </reaction>
</comment>
<dbReference type="RefSeq" id="WP_069122687.1">
    <property type="nucleotide sequence ID" value="NZ_MARB01000006.1"/>
</dbReference>
<comment type="cofactor">
    <cofactor evidence="15">
        <name>Zn(2+)</name>
        <dbReference type="ChEBI" id="CHEBI:29105"/>
    </cofactor>
    <text evidence="15">Binds 1 zinc ion per subunit.</text>
</comment>
<dbReference type="HAMAP" id="MF_00103">
    <property type="entry name" value="Fapy_DNA_glycosyl"/>
    <property type="match status" value="1"/>
</dbReference>
<dbReference type="InterPro" id="IPR015887">
    <property type="entry name" value="DNA_glyclase_Znf_dom_DNA_BS"/>
</dbReference>
<dbReference type="Gene3D" id="1.10.8.50">
    <property type="match status" value="1"/>
</dbReference>
<keyword evidence="4 15" id="KW-0479">Metal-binding</keyword>
<dbReference type="PROSITE" id="PS51066">
    <property type="entry name" value="ZF_FPG_2"/>
    <property type="match status" value="1"/>
</dbReference>
<evidence type="ECO:0000256" key="14">
    <source>
        <dbReference type="ARBA" id="ARBA00044632"/>
    </source>
</evidence>
<dbReference type="OrthoDB" id="9800855at2"/>
<dbReference type="PANTHER" id="PTHR22993:SF9">
    <property type="entry name" value="FORMAMIDOPYRIMIDINE-DNA GLYCOSYLASE"/>
    <property type="match status" value="1"/>
</dbReference>
<dbReference type="PROSITE" id="PS01242">
    <property type="entry name" value="ZF_FPG_1"/>
    <property type="match status" value="1"/>
</dbReference>
<keyword evidence="6 15" id="KW-0863">Zinc-finger</keyword>
<evidence type="ECO:0000256" key="6">
    <source>
        <dbReference type="ARBA" id="ARBA00022771"/>
    </source>
</evidence>
<protein>
    <recommendedName>
        <fullName evidence="15">Formamidopyrimidine-DNA glycosylase</fullName>
        <shortName evidence="15">Fapy-DNA glycosylase</shortName>
        <ecNumber evidence="15">3.2.2.23</ecNumber>
    </recommendedName>
    <alternativeName>
        <fullName evidence="15">DNA-(apurinic or apyrimidinic site) lyase MutM</fullName>
        <shortName evidence="15">AP lyase MutM</shortName>
        <ecNumber evidence="15">4.2.99.18</ecNumber>
    </alternativeName>
</protein>
<dbReference type="InterPro" id="IPR015886">
    <property type="entry name" value="H2TH_FPG"/>
</dbReference>
<dbReference type="SUPFAM" id="SSF46946">
    <property type="entry name" value="S13-like H2TH domain"/>
    <property type="match status" value="1"/>
</dbReference>
<dbReference type="PROSITE" id="PS51068">
    <property type="entry name" value="FPG_CAT"/>
    <property type="match status" value="1"/>
</dbReference>
<dbReference type="Gene3D" id="3.20.190.10">
    <property type="entry name" value="MutM-like, N-terminal"/>
    <property type="match status" value="1"/>
</dbReference>
<dbReference type="GO" id="GO:0140078">
    <property type="term" value="F:class I DNA-(apurinic or apyrimidinic site) endonuclease activity"/>
    <property type="evidence" value="ECO:0007669"/>
    <property type="project" value="UniProtKB-EC"/>
</dbReference>
<evidence type="ECO:0000256" key="15">
    <source>
        <dbReference type="HAMAP-Rule" id="MF_00103"/>
    </source>
</evidence>
<evidence type="ECO:0000313" key="18">
    <source>
        <dbReference type="EMBL" id="ODJ88399.1"/>
    </source>
</evidence>
<keyword evidence="11 15" id="KW-0456">Lyase</keyword>
<evidence type="ECO:0000256" key="8">
    <source>
        <dbReference type="ARBA" id="ARBA00022833"/>
    </source>
</evidence>
<evidence type="ECO:0000256" key="12">
    <source>
        <dbReference type="ARBA" id="ARBA00023268"/>
    </source>
</evidence>
<dbReference type="Proteomes" id="UP000094769">
    <property type="component" value="Unassembled WGS sequence"/>
</dbReference>
<dbReference type="GO" id="GO:0008270">
    <property type="term" value="F:zinc ion binding"/>
    <property type="evidence" value="ECO:0007669"/>
    <property type="project" value="UniProtKB-UniRule"/>
</dbReference>
<evidence type="ECO:0000256" key="3">
    <source>
        <dbReference type="ARBA" id="ARBA00011245"/>
    </source>
</evidence>
<dbReference type="InterPro" id="IPR010663">
    <property type="entry name" value="Znf_FPG/IleRS"/>
</dbReference>
<dbReference type="InterPro" id="IPR035937">
    <property type="entry name" value="FPG_N"/>
</dbReference>
<dbReference type="SUPFAM" id="SSF81624">
    <property type="entry name" value="N-terminal domain of MutM-like DNA repair proteins"/>
    <property type="match status" value="1"/>
</dbReference>
<dbReference type="SMART" id="SM00898">
    <property type="entry name" value="Fapy_DNA_glyco"/>
    <property type="match status" value="1"/>
</dbReference>
<keyword evidence="12 15" id="KW-0511">Multifunctional enzyme</keyword>
<dbReference type="InterPro" id="IPR000214">
    <property type="entry name" value="Znf_DNA_glyclase/AP_lyase"/>
</dbReference>
<accession>A0A7Z0VNL3</accession>
<feature type="active site" description="Proton donor; for delta-elimination activity" evidence="15">
    <location>
        <position position="261"/>
    </location>
</feature>
<dbReference type="EMBL" id="MARB01000006">
    <property type="protein sequence ID" value="ODJ88399.1"/>
    <property type="molecule type" value="Genomic_DNA"/>
</dbReference>
<evidence type="ECO:0000259" key="17">
    <source>
        <dbReference type="PROSITE" id="PS51068"/>
    </source>
</evidence>
<dbReference type="InterPro" id="IPR020629">
    <property type="entry name" value="FPG_Glyclase"/>
</dbReference>
<feature type="binding site" evidence="15">
    <location>
        <position position="152"/>
    </location>
    <ligand>
        <name>DNA</name>
        <dbReference type="ChEBI" id="CHEBI:16991"/>
    </ligand>
</feature>
<feature type="binding site" evidence="15">
    <location>
        <position position="110"/>
    </location>
    <ligand>
        <name>DNA</name>
        <dbReference type="ChEBI" id="CHEBI:16991"/>
    </ligand>
</feature>
<keyword evidence="19" id="KW-1185">Reference proteome</keyword>
<comment type="function">
    <text evidence="15">Involved in base excision repair of DNA damaged by oxidation or by mutagenic agents. Acts as DNA glycosylase that recognizes and removes damaged bases. Has a preference for oxidized purines, such as 7,8-dihydro-8-oxoguanine (8-oxoG). Has AP (apurinic/apyrimidinic) lyase activity and introduces nicks in the DNA strand. Cleaves the DNA backbone by beta-delta elimination to generate a single-strand break at the site of the removed base with both 3'- and 5'-phosphates.</text>
</comment>
<evidence type="ECO:0000256" key="9">
    <source>
        <dbReference type="ARBA" id="ARBA00023125"/>
    </source>
</evidence>
<dbReference type="GO" id="GO:0034039">
    <property type="term" value="F:8-oxo-7,8-dihydroguanine DNA N-glycosylase activity"/>
    <property type="evidence" value="ECO:0007669"/>
    <property type="project" value="TreeGrafter"/>
</dbReference>
<dbReference type="CDD" id="cd08966">
    <property type="entry name" value="EcFpg-like_N"/>
    <property type="match status" value="1"/>
</dbReference>
<dbReference type="Pfam" id="PF01149">
    <property type="entry name" value="Fapy_DNA_glyco"/>
    <property type="match status" value="1"/>
</dbReference>
<evidence type="ECO:0000256" key="10">
    <source>
        <dbReference type="ARBA" id="ARBA00023204"/>
    </source>
</evidence>
<evidence type="ECO:0000256" key="5">
    <source>
        <dbReference type="ARBA" id="ARBA00022763"/>
    </source>
</evidence>
<comment type="caution">
    <text evidence="18">The sequence shown here is derived from an EMBL/GenBank/DDBJ whole genome shotgun (WGS) entry which is preliminary data.</text>
</comment>
<dbReference type="FunFam" id="3.20.190.10:FF:000001">
    <property type="entry name" value="Formamidopyrimidine-DNA glycosylase"/>
    <property type="match status" value="1"/>
</dbReference>
<feature type="domain" description="FPG-type" evidence="16">
    <location>
        <begin position="237"/>
        <end position="271"/>
    </location>
</feature>
<evidence type="ECO:0000313" key="19">
    <source>
        <dbReference type="Proteomes" id="UP000094769"/>
    </source>
</evidence>
<dbReference type="SUPFAM" id="SSF57716">
    <property type="entry name" value="Glucocorticoid receptor-like (DNA-binding domain)"/>
    <property type="match status" value="1"/>
</dbReference>
<keyword evidence="8 15" id="KW-0862">Zinc</keyword>
<dbReference type="GO" id="GO:0006284">
    <property type="term" value="P:base-excision repair"/>
    <property type="evidence" value="ECO:0007669"/>
    <property type="project" value="InterPro"/>
</dbReference>
<dbReference type="PANTHER" id="PTHR22993">
    <property type="entry name" value="FORMAMIDOPYRIMIDINE-DNA GLYCOSYLASE"/>
    <property type="match status" value="1"/>
</dbReference>
<gene>
    <name evidence="15 18" type="primary">mutM</name>
    <name evidence="15" type="synonym">fpg</name>
    <name evidence="18" type="ORF">CODIS_14060</name>
</gene>
<feature type="active site" description="Proton donor" evidence="15">
    <location>
        <position position="3"/>
    </location>
</feature>
<keyword evidence="7 15" id="KW-0378">Hydrolase</keyword>
<feature type="binding site" evidence="15">
    <location>
        <position position="91"/>
    </location>
    <ligand>
        <name>DNA</name>
        <dbReference type="ChEBI" id="CHEBI:16991"/>
    </ligand>
</feature>
<dbReference type="AlphaFoldDB" id="A0A7Z0VNL3"/>
<evidence type="ECO:0000256" key="13">
    <source>
        <dbReference type="ARBA" id="ARBA00023295"/>
    </source>
</evidence>
<dbReference type="EC" id="4.2.99.18" evidence="15"/>
<organism evidence="18 19">
    <name type="scientific">Candidatus Thiodiazotropha endolucinida</name>
    <dbReference type="NCBI Taxonomy" id="1655433"/>
    <lineage>
        <taxon>Bacteria</taxon>
        <taxon>Pseudomonadati</taxon>
        <taxon>Pseudomonadota</taxon>
        <taxon>Gammaproteobacteria</taxon>
        <taxon>Chromatiales</taxon>
        <taxon>Sedimenticolaceae</taxon>
        <taxon>Candidatus Thiodiazotropha</taxon>
    </lineage>
</organism>
<proteinExistence type="inferred from homology"/>
<evidence type="ECO:0000256" key="2">
    <source>
        <dbReference type="ARBA" id="ARBA00009409"/>
    </source>
</evidence>
<keyword evidence="13 15" id="KW-0326">Glycosidase</keyword>
<reference evidence="18 19" key="1">
    <citation type="submission" date="2016-06" db="EMBL/GenBank/DDBJ databases">
        <title>Genome sequence of endosymbiont of Candidatus Endolucinida thiodiazotropha.</title>
        <authorList>
            <person name="Poehlein A."/>
            <person name="Koenig S."/>
            <person name="Heiden S.E."/>
            <person name="Thuermer A."/>
            <person name="Voget S."/>
            <person name="Daniel R."/>
            <person name="Markert S."/>
            <person name="Gros O."/>
            <person name="Schweder T."/>
        </authorList>
    </citation>
    <scope>NUCLEOTIDE SEQUENCE [LARGE SCALE GENOMIC DNA]</scope>
    <source>
        <strain evidence="18 19">COS</strain>
    </source>
</reference>